<dbReference type="AlphaFoldDB" id="A6GKJ1"/>
<evidence type="ECO:0000313" key="1">
    <source>
        <dbReference type="EMBL" id="EDM73617.1"/>
    </source>
</evidence>
<dbReference type="Proteomes" id="UP000005801">
    <property type="component" value="Unassembled WGS sequence"/>
</dbReference>
<evidence type="ECO:0000313" key="2">
    <source>
        <dbReference type="Proteomes" id="UP000005801"/>
    </source>
</evidence>
<reference evidence="1 2" key="1">
    <citation type="submission" date="2007-06" db="EMBL/GenBank/DDBJ databases">
        <authorList>
            <person name="Shimkets L."/>
            <person name="Ferriera S."/>
            <person name="Johnson J."/>
            <person name="Kravitz S."/>
            <person name="Beeson K."/>
            <person name="Sutton G."/>
            <person name="Rogers Y.-H."/>
            <person name="Friedman R."/>
            <person name="Frazier M."/>
            <person name="Venter J.C."/>
        </authorList>
    </citation>
    <scope>NUCLEOTIDE SEQUENCE [LARGE SCALE GENOMIC DNA]</scope>
    <source>
        <strain evidence="1 2">SIR-1</strain>
    </source>
</reference>
<keyword evidence="2" id="KW-1185">Reference proteome</keyword>
<dbReference type="EMBL" id="ABCS01000200">
    <property type="protein sequence ID" value="EDM73617.1"/>
    <property type="molecule type" value="Genomic_DNA"/>
</dbReference>
<protein>
    <submittedName>
        <fullName evidence="1">Uncharacterized protein</fullName>
    </submittedName>
</protein>
<gene>
    <name evidence="1" type="ORF">PPSIR1_23129</name>
</gene>
<dbReference type="RefSeq" id="WP_006977227.1">
    <property type="nucleotide sequence ID" value="NZ_ABCS01000200.1"/>
</dbReference>
<organism evidence="1 2">
    <name type="scientific">Plesiocystis pacifica SIR-1</name>
    <dbReference type="NCBI Taxonomy" id="391625"/>
    <lineage>
        <taxon>Bacteria</taxon>
        <taxon>Pseudomonadati</taxon>
        <taxon>Myxococcota</taxon>
        <taxon>Polyangia</taxon>
        <taxon>Nannocystales</taxon>
        <taxon>Nannocystaceae</taxon>
        <taxon>Plesiocystis</taxon>
    </lineage>
</organism>
<proteinExistence type="predicted"/>
<accession>A6GKJ1</accession>
<comment type="caution">
    <text evidence="1">The sequence shown here is derived from an EMBL/GenBank/DDBJ whole genome shotgun (WGS) entry which is preliminary data.</text>
</comment>
<dbReference type="STRING" id="391625.PPSIR1_23129"/>
<dbReference type="OrthoDB" id="9781481at2"/>
<name>A6GKJ1_9BACT</name>
<dbReference type="eggNOG" id="ENOG5031507">
    <property type="taxonomic scope" value="Bacteria"/>
</dbReference>
<sequence length="334" mass="37771">MPAPGQDSALRFFRHTKRPNWGVAALVWERNGKRGYQFSDGKLRVFKEGYYTLFESAVVEQGGEAARAMVRLTNQRRSEGTNDTTNQLSTLRDQIELFRREYPTGFVGTTWTKKYRGTGARRRLKRHRDPALAEAAQLGQNELRTLIAAEQWGLVLDVVVAMLSGTNLVPAGQLRKLRALSPSRELVFAISRWLHGEHADEREANKRFDRLVRELGDAGTWEIVTALGGLVHPEAHTCVRLSVYSTQGKMLMSGLRVQRRPRGKDYHRLLEVARTVQAELEGQGFAPRDLLDVYDFVWETLRPAARETLLAIPRIRLAEARQASEADSPAKRAA</sequence>